<evidence type="ECO:0000256" key="5">
    <source>
        <dbReference type="ARBA" id="ARBA00022692"/>
    </source>
</evidence>
<feature type="transmembrane region" description="Helical" evidence="9">
    <location>
        <begin position="128"/>
        <end position="153"/>
    </location>
</feature>
<evidence type="ECO:0000256" key="2">
    <source>
        <dbReference type="ARBA" id="ARBA00010065"/>
    </source>
</evidence>
<evidence type="ECO:0000256" key="4">
    <source>
        <dbReference type="ARBA" id="ARBA00022679"/>
    </source>
</evidence>
<dbReference type="Pfam" id="PF20154">
    <property type="entry name" value="LNT_N"/>
    <property type="match status" value="1"/>
</dbReference>
<proteinExistence type="inferred from homology"/>
<name>A0ABZ0I9G1_9GAMM</name>
<gene>
    <name evidence="9 11" type="primary">lnt</name>
    <name evidence="11" type="ORF">R0135_08395</name>
</gene>
<evidence type="ECO:0000259" key="10">
    <source>
        <dbReference type="PROSITE" id="PS50263"/>
    </source>
</evidence>
<feature type="transmembrane region" description="Helical" evidence="9">
    <location>
        <begin position="12"/>
        <end position="31"/>
    </location>
</feature>
<dbReference type="InterPro" id="IPR003010">
    <property type="entry name" value="C-N_Hydrolase"/>
</dbReference>
<dbReference type="HAMAP" id="MF_01148">
    <property type="entry name" value="Lnt"/>
    <property type="match status" value="1"/>
</dbReference>
<dbReference type="PROSITE" id="PS50263">
    <property type="entry name" value="CN_HYDROLASE"/>
    <property type="match status" value="1"/>
</dbReference>
<dbReference type="CDD" id="cd07571">
    <property type="entry name" value="ALP_N-acyl_transferase"/>
    <property type="match status" value="1"/>
</dbReference>
<dbReference type="InterPro" id="IPR045378">
    <property type="entry name" value="LNT_N"/>
</dbReference>
<dbReference type="Gene3D" id="3.60.110.10">
    <property type="entry name" value="Carbon-nitrogen hydrolase"/>
    <property type="match status" value="1"/>
</dbReference>
<keyword evidence="7 9" id="KW-0472">Membrane</keyword>
<sequence>MSDAPGVSASPLPRLQVLILAPLAGALITLSLAPFKLWPAAILGCAVYAYLLASCTPGQALWRGWLFGLGMFGSGASWVYVSIHVYGNAGIPLAAFLTLLFCAGLALLHALQAWLYTRIVRPLPGGMLLGFAAFWVFGEWVRSWLLTGFPWLYLGYAHVDTWLAGWAPISGVYGLSFAVAFTASCVFLTWRSPQPATVLSYGGLLATLWGGGLMLKPIEWVAPASEQSISVAIYQPNIPLEQKWDRRSYQNILRRYERAVRPMLAHDLVLWPESAIPRTADRAGDFLDPIARRASLSDTTLITGIPTRNDQGQYFNSIIALGQGKGQYDKQRLVPFGEYVPLEAQLRGLIDFFDLPMSNFSKGSSQQGPLQAGNHRVAPLICYEIVYPELVAQSAQRAEILVTISNDSWFGASIGPLQHLQMARMRALENGRYLLRGTNNGVSAIIDHRGQIISRTEQFVESTLVGNAQVMLGSTPFTSFGSLPLLVALGLLLGSMGLLHRTLWRDAGSRD</sequence>
<dbReference type="EC" id="2.3.1.269" evidence="9"/>
<evidence type="ECO:0000256" key="6">
    <source>
        <dbReference type="ARBA" id="ARBA00022989"/>
    </source>
</evidence>
<dbReference type="PANTHER" id="PTHR38686">
    <property type="entry name" value="APOLIPOPROTEIN N-ACYLTRANSFERASE"/>
    <property type="match status" value="1"/>
</dbReference>
<evidence type="ECO:0000256" key="8">
    <source>
        <dbReference type="ARBA" id="ARBA00023315"/>
    </source>
</evidence>
<keyword evidence="5 9" id="KW-0812">Transmembrane</keyword>
<keyword evidence="4 9" id="KW-0808">Transferase</keyword>
<evidence type="ECO:0000256" key="3">
    <source>
        <dbReference type="ARBA" id="ARBA00022475"/>
    </source>
</evidence>
<dbReference type="Proteomes" id="UP001626537">
    <property type="component" value="Chromosome"/>
</dbReference>
<feature type="transmembrane region" description="Helical" evidence="9">
    <location>
        <begin position="477"/>
        <end position="499"/>
    </location>
</feature>
<evidence type="ECO:0000256" key="1">
    <source>
        <dbReference type="ARBA" id="ARBA00004651"/>
    </source>
</evidence>
<evidence type="ECO:0000313" key="12">
    <source>
        <dbReference type="Proteomes" id="UP001626537"/>
    </source>
</evidence>
<comment type="similarity">
    <text evidence="2 9">Belongs to the CN hydrolase family. Apolipoprotein N-acyltransferase subfamily.</text>
</comment>
<dbReference type="PANTHER" id="PTHR38686:SF1">
    <property type="entry name" value="APOLIPOPROTEIN N-ACYLTRANSFERASE"/>
    <property type="match status" value="1"/>
</dbReference>
<feature type="domain" description="CN hydrolase" evidence="10">
    <location>
        <begin position="234"/>
        <end position="472"/>
    </location>
</feature>
<feature type="transmembrane region" description="Helical" evidence="9">
    <location>
        <begin position="93"/>
        <end position="116"/>
    </location>
</feature>
<evidence type="ECO:0000256" key="7">
    <source>
        <dbReference type="ARBA" id="ARBA00023136"/>
    </source>
</evidence>
<reference evidence="11 12" key="1">
    <citation type="submission" date="2023-10" db="EMBL/GenBank/DDBJ databases">
        <title>Two novel species belonging to the OM43/NOR5 clade.</title>
        <authorList>
            <person name="Park M."/>
        </authorList>
    </citation>
    <scope>NUCLEOTIDE SEQUENCE [LARGE SCALE GENOMIC DNA]</scope>
    <source>
        <strain evidence="11 12">IMCC43200</strain>
    </source>
</reference>
<comment type="pathway">
    <text evidence="9">Protein modification; lipoprotein biosynthesis (N-acyl transfer).</text>
</comment>
<evidence type="ECO:0000313" key="11">
    <source>
        <dbReference type="EMBL" id="WOJ95179.1"/>
    </source>
</evidence>
<comment type="subcellular location">
    <subcellularLocation>
        <location evidence="1 9">Cell membrane</location>
        <topology evidence="1 9">Multi-pass membrane protein</topology>
    </subcellularLocation>
</comment>
<dbReference type="EMBL" id="CP136864">
    <property type="protein sequence ID" value="WOJ95179.1"/>
    <property type="molecule type" value="Genomic_DNA"/>
</dbReference>
<keyword evidence="12" id="KW-1185">Reference proteome</keyword>
<comment type="function">
    <text evidence="9">Catalyzes the phospholipid dependent N-acylation of the N-terminal cysteine of apolipoprotein, the last step in lipoprotein maturation.</text>
</comment>
<keyword evidence="8 9" id="KW-0012">Acyltransferase</keyword>
<keyword evidence="6 9" id="KW-1133">Transmembrane helix</keyword>
<comment type="catalytic activity">
    <reaction evidence="9">
        <text>N-terminal S-1,2-diacyl-sn-glyceryl-L-cysteinyl-[lipoprotein] + a glycerophospholipid = N-acyl-S-1,2-diacyl-sn-glyceryl-L-cysteinyl-[lipoprotein] + a 2-acyl-sn-glycero-3-phospholipid + H(+)</text>
        <dbReference type="Rhea" id="RHEA:48228"/>
        <dbReference type="Rhea" id="RHEA-COMP:14681"/>
        <dbReference type="Rhea" id="RHEA-COMP:14684"/>
        <dbReference type="ChEBI" id="CHEBI:15378"/>
        <dbReference type="ChEBI" id="CHEBI:136912"/>
        <dbReference type="ChEBI" id="CHEBI:140656"/>
        <dbReference type="ChEBI" id="CHEBI:140657"/>
        <dbReference type="ChEBI" id="CHEBI:140660"/>
        <dbReference type="EC" id="2.3.1.269"/>
    </reaction>
</comment>
<dbReference type="InterPro" id="IPR004563">
    <property type="entry name" value="Apolipo_AcylTrfase"/>
</dbReference>
<dbReference type="RefSeq" id="WP_407349814.1">
    <property type="nucleotide sequence ID" value="NZ_CP136864.1"/>
</dbReference>
<dbReference type="Pfam" id="PF00795">
    <property type="entry name" value="CN_hydrolase"/>
    <property type="match status" value="1"/>
</dbReference>
<evidence type="ECO:0000256" key="9">
    <source>
        <dbReference type="HAMAP-Rule" id="MF_01148"/>
    </source>
</evidence>
<keyword evidence="3 9" id="KW-1003">Cell membrane</keyword>
<dbReference type="SUPFAM" id="SSF56317">
    <property type="entry name" value="Carbon-nitrogen hydrolase"/>
    <property type="match status" value="1"/>
</dbReference>
<accession>A0ABZ0I9G1</accession>
<protein>
    <recommendedName>
        <fullName evidence="9">Apolipoprotein N-acyltransferase</fullName>
        <shortName evidence="9">ALP N-acyltransferase</shortName>
        <ecNumber evidence="9">2.3.1.269</ecNumber>
    </recommendedName>
</protein>
<dbReference type="NCBIfam" id="TIGR00546">
    <property type="entry name" value="lnt"/>
    <property type="match status" value="1"/>
</dbReference>
<feature type="transmembrane region" description="Helical" evidence="9">
    <location>
        <begin position="37"/>
        <end position="53"/>
    </location>
</feature>
<dbReference type="InterPro" id="IPR036526">
    <property type="entry name" value="C-N_Hydrolase_sf"/>
</dbReference>
<organism evidence="11 12">
    <name type="scientific">Congregibacter variabilis</name>
    <dbReference type="NCBI Taxonomy" id="3081200"/>
    <lineage>
        <taxon>Bacteria</taxon>
        <taxon>Pseudomonadati</taxon>
        <taxon>Pseudomonadota</taxon>
        <taxon>Gammaproteobacteria</taxon>
        <taxon>Cellvibrionales</taxon>
        <taxon>Halieaceae</taxon>
        <taxon>Congregibacter</taxon>
    </lineage>
</organism>
<feature type="transmembrane region" description="Helical" evidence="9">
    <location>
        <begin position="165"/>
        <end position="189"/>
    </location>
</feature>